<dbReference type="GO" id="GO:0019005">
    <property type="term" value="C:SCF ubiquitin ligase complex"/>
    <property type="evidence" value="ECO:0007669"/>
    <property type="project" value="TreeGrafter"/>
</dbReference>
<dbReference type="Pfam" id="PF12937">
    <property type="entry name" value="F-box-like"/>
    <property type="match status" value="1"/>
</dbReference>
<dbReference type="Proteomes" id="UP001142055">
    <property type="component" value="Chromosome 2"/>
</dbReference>
<dbReference type="AlphaFoldDB" id="A0A9Q0M956"/>
<reference evidence="2" key="1">
    <citation type="submission" date="2022-12" db="EMBL/GenBank/DDBJ databases">
        <title>Genome assemblies of Blomia tropicalis.</title>
        <authorList>
            <person name="Cui Y."/>
        </authorList>
    </citation>
    <scope>NUCLEOTIDE SEQUENCE</scope>
    <source>
        <tissue evidence="2">Adult mites</tissue>
    </source>
</reference>
<proteinExistence type="predicted"/>
<dbReference type="CDD" id="cd09917">
    <property type="entry name" value="F-box_SF"/>
    <property type="match status" value="1"/>
</dbReference>
<sequence>MGFDQQLNVCPDVWLKIFSYLKLRDISRFRLVCKLWNQLIIDHVLKPRKQLIICLIHYSINNFFRKEHISDCYYVSNYRQLMPSMEHHQELLQSLKVFNFLIGNWFLEIPFQRLHSITFVDCTFTECFTGITLQLKDLTKLEIMKCEISDEHIKIIANNLSQLEHLNVSFNNNLSGANFGTLPITIRSLNISYCMHLNDFKLCYSFQELLTKGAKLEAIRLKPYPAFANTNCLPNTSFFVLTTLKHLRILKLNCMADINMIHGSVPEIVEVEHLTIFGRRSSNESAPMLLAGRPNDGDQFIRWLFSVPFPNLRYLNLVSFSPHYTTDESILYCLRSCPNLVRLKLNNLPFLTSKSLDFIAELTELRYLKFCNIDLSDQIVIRILKQCHELQHLIIQFADHGTVKPYNLTEAIIHECIYLCDKFPDRQLKVVISKSLLPTDKLFTIPKNLKLEISRSRFLIRKHAIYVDEPIQ</sequence>
<dbReference type="InterPro" id="IPR055411">
    <property type="entry name" value="LRR_FXL15/At3g58940/PEG3-like"/>
</dbReference>
<organism evidence="2 3">
    <name type="scientific">Blomia tropicalis</name>
    <name type="common">Mite</name>
    <dbReference type="NCBI Taxonomy" id="40697"/>
    <lineage>
        <taxon>Eukaryota</taxon>
        <taxon>Metazoa</taxon>
        <taxon>Ecdysozoa</taxon>
        <taxon>Arthropoda</taxon>
        <taxon>Chelicerata</taxon>
        <taxon>Arachnida</taxon>
        <taxon>Acari</taxon>
        <taxon>Acariformes</taxon>
        <taxon>Sarcoptiformes</taxon>
        <taxon>Astigmata</taxon>
        <taxon>Glycyphagoidea</taxon>
        <taxon>Echimyopodidae</taxon>
        <taxon>Blomia</taxon>
    </lineage>
</organism>
<dbReference type="InterPro" id="IPR036047">
    <property type="entry name" value="F-box-like_dom_sf"/>
</dbReference>
<dbReference type="OMA" id="NCMADIN"/>
<dbReference type="SUPFAM" id="SSF52047">
    <property type="entry name" value="RNI-like"/>
    <property type="match status" value="1"/>
</dbReference>
<feature type="domain" description="F-box" evidence="1">
    <location>
        <begin position="9"/>
        <end position="49"/>
    </location>
</feature>
<keyword evidence="3" id="KW-1185">Reference proteome</keyword>
<protein>
    <recommendedName>
        <fullName evidence="1">F-box domain-containing protein</fullName>
    </recommendedName>
</protein>
<dbReference type="SUPFAM" id="SSF81383">
    <property type="entry name" value="F-box domain"/>
    <property type="match status" value="1"/>
</dbReference>
<dbReference type="Gene3D" id="1.20.1280.50">
    <property type="match status" value="1"/>
</dbReference>
<evidence type="ECO:0000259" key="1">
    <source>
        <dbReference type="SMART" id="SM00256"/>
    </source>
</evidence>
<dbReference type="Pfam" id="PF24758">
    <property type="entry name" value="LRR_At5g56370"/>
    <property type="match status" value="1"/>
</dbReference>
<comment type="caution">
    <text evidence="2">The sequence shown here is derived from an EMBL/GenBank/DDBJ whole genome shotgun (WGS) entry which is preliminary data.</text>
</comment>
<gene>
    <name evidence="2" type="ORF">RDWZM_007001</name>
</gene>
<name>A0A9Q0M956_BLOTA</name>
<dbReference type="InterPro" id="IPR001810">
    <property type="entry name" value="F-box_dom"/>
</dbReference>
<dbReference type="SMART" id="SM00256">
    <property type="entry name" value="FBOX"/>
    <property type="match status" value="1"/>
</dbReference>
<dbReference type="GO" id="GO:0031146">
    <property type="term" value="P:SCF-dependent proteasomal ubiquitin-dependent protein catabolic process"/>
    <property type="evidence" value="ECO:0007669"/>
    <property type="project" value="TreeGrafter"/>
</dbReference>
<accession>A0A9Q0M956</accession>
<dbReference type="PANTHER" id="PTHR13318">
    <property type="entry name" value="PARTNER OF PAIRED, ISOFORM B-RELATED"/>
    <property type="match status" value="1"/>
</dbReference>
<evidence type="ECO:0000313" key="3">
    <source>
        <dbReference type="Proteomes" id="UP001142055"/>
    </source>
</evidence>
<dbReference type="InterPro" id="IPR032675">
    <property type="entry name" value="LRR_dom_sf"/>
</dbReference>
<evidence type="ECO:0000313" key="2">
    <source>
        <dbReference type="EMBL" id="KAJ6221189.1"/>
    </source>
</evidence>
<dbReference type="Gene3D" id="3.80.10.10">
    <property type="entry name" value="Ribonuclease Inhibitor"/>
    <property type="match status" value="2"/>
</dbReference>
<dbReference type="EMBL" id="JAPWDV010000002">
    <property type="protein sequence ID" value="KAJ6221189.1"/>
    <property type="molecule type" value="Genomic_DNA"/>
</dbReference>